<sequence>MGRYSQMDREELQQEIRKLEEEMTYARRWGNQSHLDVLQQKRLLAKSYLVDTDAVQPGSSYPAEGTDDRFTVEYLNGVMAWGYWESERIKTAVPIGRLMIDQTPCDG</sequence>
<dbReference type="Proteomes" id="UP000625210">
    <property type="component" value="Unassembled WGS sequence"/>
</dbReference>
<organism evidence="2 3">
    <name type="scientific">Marinithermofilum abyssi</name>
    <dbReference type="NCBI Taxonomy" id="1571185"/>
    <lineage>
        <taxon>Bacteria</taxon>
        <taxon>Bacillati</taxon>
        <taxon>Bacillota</taxon>
        <taxon>Bacilli</taxon>
        <taxon>Bacillales</taxon>
        <taxon>Thermoactinomycetaceae</taxon>
        <taxon>Marinithermofilum</taxon>
    </lineage>
</organism>
<dbReference type="SUPFAM" id="SSF101697">
    <property type="entry name" value="Hypothetical protein YfhH"/>
    <property type="match status" value="1"/>
</dbReference>
<dbReference type="Gene3D" id="2.30.30.340">
    <property type="entry name" value="Hypothetical protein YfhH like domains"/>
    <property type="match status" value="1"/>
</dbReference>
<dbReference type="Gene3D" id="1.10.287.880">
    <property type="entry name" value="Hypothetical protein YfhH domain"/>
    <property type="match status" value="1"/>
</dbReference>
<evidence type="ECO:0008006" key="4">
    <source>
        <dbReference type="Google" id="ProtNLM"/>
    </source>
</evidence>
<name>A0A8J2YBI0_9BACL</name>
<dbReference type="AlphaFoldDB" id="A0A8J2YBI0"/>
<gene>
    <name evidence="2" type="ORF">GCM10011571_00580</name>
</gene>
<feature type="coiled-coil region" evidence="1">
    <location>
        <begin position="2"/>
        <end position="29"/>
    </location>
</feature>
<protein>
    <recommendedName>
        <fullName evidence="4">DUF1811 family protein</fullName>
    </recommendedName>
</protein>
<dbReference type="RefSeq" id="WP_188645944.1">
    <property type="nucleotide sequence ID" value="NZ_BMHQ01000001.1"/>
</dbReference>
<reference evidence="2" key="1">
    <citation type="journal article" date="2014" name="Int. J. Syst. Evol. Microbiol.">
        <title>Complete genome sequence of Corynebacterium casei LMG S-19264T (=DSM 44701T), isolated from a smear-ripened cheese.</title>
        <authorList>
            <consortium name="US DOE Joint Genome Institute (JGI-PGF)"/>
            <person name="Walter F."/>
            <person name="Albersmeier A."/>
            <person name="Kalinowski J."/>
            <person name="Ruckert C."/>
        </authorList>
    </citation>
    <scope>NUCLEOTIDE SEQUENCE</scope>
    <source>
        <strain evidence="2">CGMCC 1.15179</strain>
    </source>
</reference>
<dbReference type="EMBL" id="BMHQ01000001">
    <property type="protein sequence ID" value="GGE03610.1"/>
    <property type="molecule type" value="Genomic_DNA"/>
</dbReference>
<evidence type="ECO:0000313" key="2">
    <source>
        <dbReference type="EMBL" id="GGE03610.1"/>
    </source>
</evidence>
<evidence type="ECO:0000256" key="1">
    <source>
        <dbReference type="SAM" id="Coils"/>
    </source>
</evidence>
<comment type="caution">
    <text evidence="2">The sequence shown here is derived from an EMBL/GenBank/DDBJ whole genome shotgun (WGS) entry which is preliminary data.</text>
</comment>
<keyword evidence="3" id="KW-1185">Reference proteome</keyword>
<keyword evidence="1" id="KW-0175">Coiled coil</keyword>
<dbReference type="InterPro" id="IPR036289">
    <property type="entry name" value="YfhH"/>
</dbReference>
<dbReference type="InterPro" id="IPR014938">
    <property type="entry name" value="YfhH-like"/>
</dbReference>
<reference evidence="2" key="2">
    <citation type="submission" date="2020-09" db="EMBL/GenBank/DDBJ databases">
        <authorList>
            <person name="Sun Q."/>
            <person name="Zhou Y."/>
        </authorList>
    </citation>
    <scope>NUCLEOTIDE SEQUENCE</scope>
    <source>
        <strain evidence="2">CGMCC 1.15179</strain>
    </source>
</reference>
<evidence type="ECO:0000313" key="3">
    <source>
        <dbReference type="Proteomes" id="UP000625210"/>
    </source>
</evidence>
<dbReference type="Pfam" id="PF08838">
    <property type="entry name" value="DUF1811"/>
    <property type="match status" value="1"/>
</dbReference>
<accession>A0A8J2YBI0</accession>
<proteinExistence type="predicted"/>